<feature type="compositionally biased region" description="Low complexity" evidence="1">
    <location>
        <begin position="14"/>
        <end position="26"/>
    </location>
</feature>
<name>A0A2J5HJT8_9EURO</name>
<dbReference type="EMBL" id="KZ559597">
    <property type="protein sequence ID" value="PLN77347.1"/>
    <property type="molecule type" value="Genomic_DNA"/>
</dbReference>
<sequence length="227" mass="25201">MTTNFNDAGSVPMASHQAAASSSYQQTRPSSPFSGQRVQRDTHPGEPIPAEDASTVDSNPGFDAHPQVFKPYAVEEPEEEEEDAPKQRPPLHKLPAFMETPWANIDYDQRELVHYMEDLHCDSDYSDCWLHGKPHRGKKRKPTRPSQQLPGEKAPNTWTGVSGFSPKKRRRSLRSGGDVDIEPLSSQMSESNESVSSSSRNSDYPSSDSGDVEAPDDFAVPDQMDID</sequence>
<proteinExistence type="predicted"/>
<accession>A0A2J5HJT8</accession>
<evidence type="ECO:0000256" key="1">
    <source>
        <dbReference type="SAM" id="MobiDB-lite"/>
    </source>
</evidence>
<feature type="compositionally biased region" description="Low complexity" evidence="1">
    <location>
        <begin position="185"/>
        <end position="209"/>
    </location>
</feature>
<feature type="compositionally biased region" description="Polar residues" evidence="1">
    <location>
        <begin position="27"/>
        <end position="37"/>
    </location>
</feature>
<dbReference type="OrthoDB" id="4501758at2759"/>
<dbReference type="AlphaFoldDB" id="A0A2J5HJT8"/>
<feature type="region of interest" description="Disordered" evidence="1">
    <location>
        <begin position="126"/>
        <end position="227"/>
    </location>
</feature>
<feature type="region of interest" description="Disordered" evidence="1">
    <location>
        <begin position="1"/>
        <end position="93"/>
    </location>
</feature>
<evidence type="ECO:0000313" key="2">
    <source>
        <dbReference type="EMBL" id="PLN77347.1"/>
    </source>
</evidence>
<reference evidence="3" key="1">
    <citation type="submission" date="2017-12" db="EMBL/GenBank/DDBJ databases">
        <authorList>
            <consortium name="DOE Joint Genome Institute"/>
            <person name="Mondo S.J."/>
            <person name="Kjaerbolling I."/>
            <person name="Vesth T.C."/>
            <person name="Frisvad J.C."/>
            <person name="Nybo J.L."/>
            <person name="Theobald S."/>
            <person name="Kuo A."/>
            <person name="Bowyer P."/>
            <person name="Matsuda Y."/>
            <person name="Lyhne E.K."/>
            <person name="Kogle M.E."/>
            <person name="Clum A."/>
            <person name="Lipzen A."/>
            <person name="Salamov A."/>
            <person name="Ngan C.Y."/>
            <person name="Daum C."/>
            <person name="Chiniquy J."/>
            <person name="Barry K."/>
            <person name="LaButti K."/>
            <person name="Haridas S."/>
            <person name="Simmons B.A."/>
            <person name="Magnuson J.K."/>
            <person name="Mortensen U.H."/>
            <person name="Larsen T.O."/>
            <person name="Grigoriev I.V."/>
            <person name="Baker S.E."/>
            <person name="Andersen M.R."/>
            <person name="Nordberg H.P."/>
            <person name="Cantor M.N."/>
            <person name="Hua S.X."/>
        </authorList>
    </citation>
    <scope>NUCLEOTIDE SEQUENCE [LARGE SCALE GENOMIC DNA]</scope>
    <source>
        <strain evidence="3">IBT 19404</strain>
    </source>
</reference>
<dbReference type="Proteomes" id="UP000235023">
    <property type="component" value="Unassembled WGS sequence"/>
</dbReference>
<evidence type="ECO:0000313" key="3">
    <source>
        <dbReference type="Proteomes" id="UP000235023"/>
    </source>
</evidence>
<protein>
    <submittedName>
        <fullName evidence="2">Uncharacterized protein</fullName>
    </submittedName>
</protein>
<keyword evidence="3" id="KW-1185">Reference proteome</keyword>
<organism evidence="2 3">
    <name type="scientific">Aspergillus taichungensis</name>
    <dbReference type="NCBI Taxonomy" id="482145"/>
    <lineage>
        <taxon>Eukaryota</taxon>
        <taxon>Fungi</taxon>
        <taxon>Dikarya</taxon>
        <taxon>Ascomycota</taxon>
        <taxon>Pezizomycotina</taxon>
        <taxon>Eurotiomycetes</taxon>
        <taxon>Eurotiomycetidae</taxon>
        <taxon>Eurotiales</taxon>
        <taxon>Aspergillaceae</taxon>
        <taxon>Aspergillus</taxon>
        <taxon>Aspergillus subgen. Circumdati</taxon>
    </lineage>
</organism>
<gene>
    <name evidence="2" type="ORF">BDW42DRAFT_4784</name>
</gene>
<feature type="compositionally biased region" description="Basic residues" evidence="1">
    <location>
        <begin position="132"/>
        <end position="143"/>
    </location>
</feature>